<keyword evidence="2" id="KW-1133">Transmembrane helix</keyword>
<evidence type="ECO:0000313" key="3">
    <source>
        <dbReference type="EMBL" id="ACO63678.1"/>
    </source>
</evidence>
<feature type="region of interest" description="Disordered" evidence="1">
    <location>
        <begin position="99"/>
        <end position="137"/>
    </location>
</feature>
<dbReference type="AlphaFoldDB" id="C1E5Q9"/>
<dbReference type="GeneID" id="8243325"/>
<feature type="compositionally biased region" description="Basic and acidic residues" evidence="1">
    <location>
        <begin position="222"/>
        <end position="239"/>
    </location>
</feature>
<evidence type="ECO:0000256" key="1">
    <source>
        <dbReference type="SAM" id="MobiDB-lite"/>
    </source>
</evidence>
<proteinExistence type="predicted"/>
<dbReference type="EMBL" id="CP001326">
    <property type="protein sequence ID" value="ACO63678.1"/>
    <property type="molecule type" value="Genomic_DNA"/>
</dbReference>
<dbReference type="KEGG" id="mis:MICPUN_58402"/>
<sequence length="549" mass="59345">MEGIKGFAADGSTMLSHGAICLLDPGGDGRPVTVRVHERLRGCTLRVALRGRTIPSITEADERHGGDTTLVIPIPRPEDISPKELVGCAWVFAVLDPEAESQPQPSVDPPRSGARNRRSGRSRRGGADASSPDPDANLVQIGASVPLLLVPDKATASEIADAVRTIRSDLGDAQAVRFVTRLGNCVSPATINDDDLGAAMEVTKVLDMRLTERMMLESMFTARREEGARANRDGGSEAGDKDDDGGSQSHSNDAIIDDSRDVAGGEAAESPRSWGGVRPVGWGRGVGAGWLSNDDVAKMLRRDPGLRRSWMGTIDPWEARVWYIAMACIAIHGFTTKRHCNLGASPYVRSIIGSVLASIASLGKPLPSDEWLRRRGFNFKLAYLYLGGMFMWWGYGEGGSFIRRDDMHGQCDKTMMHIKGFVCMSIMMLVYAIHPLAHGNLRGLATTCVVSFALPCLSNHALGVAEYNGFWTVRVANVPAIAEALGKLPWDGALVGKAADAMASAALFVGYWAFPLTLARVIQREYVRRLGQTTKPSSPTRARRRLSPL</sequence>
<feature type="transmembrane region" description="Helical" evidence="2">
    <location>
        <begin position="416"/>
        <end position="434"/>
    </location>
</feature>
<evidence type="ECO:0000313" key="4">
    <source>
        <dbReference type="Proteomes" id="UP000002009"/>
    </source>
</evidence>
<dbReference type="InParanoid" id="C1E5Q9"/>
<reference evidence="3 4" key="1">
    <citation type="journal article" date="2009" name="Science">
        <title>Green evolution and dynamic adaptations revealed by genomes of the marine picoeukaryotes Micromonas.</title>
        <authorList>
            <person name="Worden A.Z."/>
            <person name="Lee J.H."/>
            <person name="Mock T."/>
            <person name="Rouze P."/>
            <person name="Simmons M.P."/>
            <person name="Aerts A.L."/>
            <person name="Allen A.E."/>
            <person name="Cuvelier M.L."/>
            <person name="Derelle E."/>
            <person name="Everett M.V."/>
            <person name="Foulon E."/>
            <person name="Grimwood J."/>
            <person name="Gundlach H."/>
            <person name="Henrissat B."/>
            <person name="Napoli C."/>
            <person name="McDonald S.M."/>
            <person name="Parker M.S."/>
            <person name="Rombauts S."/>
            <person name="Salamov A."/>
            <person name="Von Dassow P."/>
            <person name="Badger J.H."/>
            <person name="Coutinho P.M."/>
            <person name="Demir E."/>
            <person name="Dubchak I."/>
            <person name="Gentemann C."/>
            <person name="Eikrem W."/>
            <person name="Gready J.E."/>
            <person name="John U."/>
            <person name="Lanier W."/>
            <person name="Lindquist E.A."/>
            <person name="Lucas S."/>
            <person name="Mayer K.F."/>
            <person name="Moreau H."/>
            <person name="Not F."/>
            <person name="Otillar R."/>
            <person name="Panaud O."/>
            <person name="Pangilinan J."/>
            <person name="Paulsen I."/>
            <person name="Piegu B."/>
            <person name="Poliakov A."/>
            <person name="Robbens S."/>
            <person name="Schmutz J."/>
            <person name="Toulza E."/>
            <person name="Wyss T."/>
            <person name="Zelensky A."/>
            <person name="Zhou K."/>
            <person name="Armbrust E.V."/>
            <person name="Bhattacharya D."/>
            <person name="Goodenough U.W."/>
            <person name="Van de Peer Y."/>
            <person name="Grigoriev I.V."/>
        </authorList>
    </citation>
    <scope>NUCLEOTIDE SEQUENCE [LARGE SCALE GENOMIC DNA]</scope>
    <source>
        <strain evidence="4">RCC299 / NOUM17</strain>
    </source>
</reference>
<gene>
    <name evidence="3" type="ORF">MICPUN_58402</name>
</gene>
<evidence type="ECO:0000256" key="2">
    <source>
        <dbReference type="SAM" id="Phobius"/>
    </source>
</evidence>
<protein>
    <submittedName>
        <fullName evidence="3">Uncharacterized protein</fullName>
    </submittedName>
</protein>
<keyword evidence="2" id="KW-0472">Membrane</keyword>
<dbReference type="RefSeq" id="XP_002502420.1">
    <property type="nucleotide sequence ID" value="XM_002502374.1"/>
</dbReference>
<feature type="region of interest" description="Disordered" evidence="1">
    <location>
        <begin position="222"/>
        <end position="276"/>
    </location>
</feature>
<dbReference type="Proteomes" id="UP000002009">
    <property type="component" value="Chromosome 5"/>
</dbReference>
<name>C1E5Q9_MICCC</name>
<accession>C1E5Q9</accession>
<keyword evidence="4" id="KW-1185">Reference proteome</keyword>
<feature type="transmembrane region" description="Helical" evidence="2">
    <location>
        <begin position="501"/>
        <end position="522"/>
    </location>
</feature>
<organism evidence="3 4">
    <name type="scientific">Micromonas commoda (strain RCC299 / NOUM17 / CCMP2709)</name>
    <name type="common">Picoplanktonic green alga</name>
    <dbReference type="NCBI Taxonomy" id="296587"/>
    <lineage>
        <taxon>Eukaryota</taxon>
        <taxon>Viridiplantae</taxon>
        <taxon>Chlorophyta</taxon>
        <taxon>Mamiellophyceae</taxon>
        <taxon>Mamiellales</taxon>
        <taxon>Mamiellaceae</taxon>
        <taxon>Micromonas</taxon>
    </lineage>
</organism>
<feature type="compositionally biased region" description="Basic residues" evidence="1">
    <location>
        <begin position="114"/>
        <end position="124"/>
    </location>
</feature>
<keyword evidence="2" id="KW-0812">Transmembrane</keyword>
<feature type="transmembrane region" description="Helical" evidence="2">
    <location>
        <begin position="377"/>
        <end position="395"/>
    </location>
</feature>